<sequence length="144" mass="15877">MCGSLSELLMATDSSSNRAFFAIEKSHLADGFLSEEETGTPISSMEEWCGHNPRVGCLDLVCHIGRSCRTQVEQSHIALWDTSTTEQGTFCTRSLNAVKKMLLVELVTIPTLALMEECGPFTHLSTQQLCNPSTDLNVLSRHFP</sequence>
<evidence type="ECO:0000313" key="1">
    <source>
        <dbReference type="EMBL" id="KAH8007982.1"/>
    </source>
</evidence>
<proteinExistence type="predicted"/>
<dbReference type="Proteomes" id="UP000827872">
    <property type="component" value="Linkage Group LG06"/>
</dbReference>
<name>A0ACB8FRS9_9SAUR</name>
<keyword evidence="2" id="KW-1185">Reference proteome</keyword>
<accession>A0ACB8FRS9</accession>
<comment type="caution">
    <text evidence="1">The sequence shown here is derived from an EMBL/GenBank/DDBJ whole genome shotgun (WGS) entry which is preliminary data.</text>
</comment>
<evidence type="ECO:0000313" key="2">
    <source>
        <dbReference type="Proteomes" id="UP000827872"/>
    </source>
</evidence>
<protein>
    <submittedName>
        <fullName evidence="1">Uncharacterized protein</fullName>
    </submittedName>
</protein>
<dbReference type="EMBL" id="CM037619">
    <property type="protein sequence ID" value="KAH8007982.1"/>
    <property type="molecule type" value="Genomic_DNA"/>
</dbReference>
<reference evidence="1" key="1">
    <citation type="submission" date="2021-08" db="EMBL/GenBank/DDBJ databases">
        <title>The first chromosome-level gecko genome reveals the dynamic sex chromosomes of Neotropical dwarf geckos (Sphaerodactylidae: Sphaerodactylus).</title>
        <authorList>
            <person name="Pinto B.J."/>
            <person name="Keating S.E."/>
            <person name="Gamble T."/>
        </authorList>
    </citation>
    <scope>NUCLEOTIDE SEQUENCE</scope>
    <source>
        <strain evidence="1">TG3544</strain>
    </source>
</reference>
<organism evidence="1 2">
    <name type="scientific">Sphaerodactylus townsendi</name>
    <dbReference type="NCBI Taxonomy" id="933632"/>
    <lineage>
        <taxon>Eukaryota</taxon>
        <taxon>Metazoa</taxon>
        <taxon>Chordata</taxon>
        <taxon>Craniata</taxon>
        <taxon>Vertebrata</taxon>
        <taxon>Euteleostomi</taxon>
        <taxon>Lepidosauria</taxon>
        <taxon>Squamata</taxon>
        <taxon>Bifurcata</taxon>
        <taxon>Gekkota</taxon>
        <taxon>Sphaerodactylidae</taxon>
        <taxon>Sphaerodactylus</taxon>
    </lineage>
</organism>
<gene>
    <name evidence="1" type="ORF">K3G42_026930</name>
</gene>